<dbReference type="PANTHER" id="PTHR45772">
    <property type="entry name" value="CONSERVED COMPONENT OF ABC TRANSPORTER FOR NATURAL AMINO ACIDS-RELATED"/>
    <property type="match status" value="1"/>
</dbReference>
<accession>A0A7S9D8G5</accession>
<dbReference type="InterPro" id="IPR051120">
    <property type="entry name" value="ABC_AA/LPS_Transport"/>
</dbReference>
<dbReference type="EMBL" id="CP061379">
    <property type="protein sequence ID" value="QPF93072.1"/>
    <property type="molecule type" value="Genomic_DNA"/>
</dbReference>
<dbReference type="SUPFAM" id="SSF52540">
    <property type="entry name" value="P-loop containing nucleoside triphosphate hydrolases"/>
    <property type="match status" value="1"/>
</dbReference>
<dbReference type="Pfam" id="PF12399">
    <property type="entry name" value="BCA_ABC_TP_C"/>
    <property type="match status" value="1"/>
</dbReference>
<dbReference type="GO" id="GO:0005886">
    <property type="term" value="C:plasma membrane"/>
    <property type="evidence" value="ECO:0007669"/>
    <property type="project" value="TreeGrafter"/>
</dbReference>
<dbReference type="PROSITE" id="PS50893">
    <property type="entry name" value="ABC_TRANSPORTER_2"/>
    <property type="match status" value="1"/>
</dbReference>
<keyword evidence="7" id="KW-1185">Reference proteome</keyword>
<dbReference type="Proteomes" id="UP000594621">
    <property type="component" value="Chromosome"/>
</dbReference>
<dbReference type="CDD" id="cd03219">
    <property type="entry name" value="ABC_Mj1267_LivG_branched"/>
    <property type="match status" value="1"/>
</dbReference>
<evidence type="ECO:0000313" key="6">
    <source>
        <dbReference type="EMBL" id="QPF93072.1"/>
    </source>
</evidence>
<name>A0A7S9D8G5_9BRAD</name>
<protein>
    <submittedName>
        <fullName evidence="6">ABC transporter ATP-binding protein</fullName>
    </submittedName>
</protein>
<comment type="function">
    <text evidence="4">Involved in beta-(1--&gt;2)glucan export. Transmembrane domains (TMD) form a pore in the inner membrane and the ATP-binding domain (NBD) is responsible for energy generation.</text>
</comment>
<evidence type="ECO:0000256" key="4">
    <source>
        <dbReference type="ARBA" id="ARBA00024722"/>
    </source>
</evidence>
<dbReference type="InterPro" id="IPR003439">
    <property type="entry name" value="ABC_transporter-like_ATP-bd"/>
</dbReference>
<dbReference type="GO" id="GO:0016887">
    <property type="term" value="F:ATP hydrolysis activity"/>
    <property type="evidence" value="ECO:0007669"/>
    <property type="project" value="InterPro"/>
</dbReference>
<reference evidence="6 7" key="1">
    <citation type="submission" date="2020-09" db="EMBL/GenBank/DDBJ databases">
        <title>Complete genomes of bradyrhizobia occurring on native shrubby legumes in Australia.</title>
        <authorList>
            <person name="Lafay B."/>
        </authorList>
    </citation>
    <scope>NUCLEOTIDE SEQUENCE [LARGE SCALE GENOMIC DNA]</scope>
    <source>
        <strain evidence="6 7">BDV5040</strain>
    </source>
</reference>
<proteinExistence type="predicted"/>
<organism evidence="6 7">
    <name type="scientific">Bradyrhizobium commune</name>
    <dbReference type="NCBI Taxonomy" id="83627"/>
    <lineage>
        <taxon>Bacteria</taxon>
        <taxon>Pseudomonadati</taxon>
        <taxon>Pseudomonadota</taxon>
        <taxon>Alphaproteobacteria</taxon>
        <taxon>Hyphomicrobiales</taxon>
        <taxon>Nitrobacteraceae</taxon>
        <taxon>Bradyrhizobium</taxon>
    </lineage>
</organism>
<evidence type="ECO:0000256" key="1">
    <source>
        <dbReference type="ARBA" id="ARBA00022448"/>
    </source>
</evidence>
<dbReference type="GO" id="GO:0005524">
    <property type="term" value="F:ATP binding"/>
    <property type="evidence" value="ECO:0007669"/>
    <property type="project" value="UniProtKB-KW"/>
</dbReference>
<dbReference type="Pfam" id="PF00005">
    <property type="entry name" value="ABC_tran"/>
    <property type="match status" value="1"/>
</dbReference>
<gene>
    <name evidence="6" type="ORF">IC761_07315</name>
</gene>
<dbReference type="SMART" id="SM00382">
    <property type="entry name" value="AAA"/>
    <property type="match status" value="1"/>
</dbReference>
<dbReference type="InterPro" id="IPR032823">
    <property type="entry name" value="BCA_ABC_TP_C"/>
</dbReference>
<dbReference type="Gene3D" id="3.40.50.300">
    <property type="entry name" value="P-loop containing nucleotide triphosphate hydrolases"/>
    <property type="match status" value="1"/>
</dbReference>
<evidence type="ECO:0000256" key="2">
    <source>
        <dbReference type="ARBA" id="ARBA00022741"/>
    </source>
</evidence>
<dbReference type="InterPro" id="IPR003593">
    <property type="entry name" value="AAA+_ATPase"/>
</dbReference>
<dbReference type="RefSeq" id="WP_195802591.1">
    <property type="nucleotide sequence ID" value="NZ_CP061379.1"/>
</dbReference>
<dbReference type="InterPro" id="IPR027417">
    <property type="entry name" value="P-loop_NTPase"/>
</dbReference>
<evidence type="ECO:0000313" key="7">
    <source>
        <dbReference type="Proteomes" id="UP000594621"/>
    </source>
</evidence>
<dbReference type="AlphaFoldDB" id="A0A7S9D8G5"/>
<keyword evidence="3 6" id="KW-0067">ATP-binding</keyword>
<keyword evidence="1" id="KW-0813">Transport</keyword>
<sequence>MTVEASAAAANDLILDARGITKRFGGFVALNKIDLAVRPGERVGLIGPNGSGKSTFTNCLCGALQTDGGSIAFAGRNIDKLSSYQRARLGLGRSFQLPRPFHSLSLLDNLRIPLVYAVNARGGAHLTEQQIRARGTDLLGEFGLGGKLHRLPGDLTQVEMRKLELARAMATDPTLLVSDEALAGLSHSEVDEILSLLLALNKRGVAVIFIEHIMRAVMAFSERLVVLVAGEKIADGAPKDVIADQRVIGAYLGQ</sequence>
<keyword evidence="2" id="KW-0547">Nucleotide-binding</keyword>
<feature type="domain" description="ABC transporter" evidence="5">
    <location>
        <begin position="15"/>
        <end position="254"/>
    </location>
</feature>
<dbReference type="KEGG" id="bcou:IC761_07315"/>
<evidence type="ECO:0000259" key="5">
    <source>
        <dbReference type="PROSITE" id="PS50893"/>
    </source>
</evidence>
<evidence type="ECO:0000256" key="3">
    <source>
        <dbReference type="ARBA" id="ARBA00022840"/>
    </source>
</evidence>